<evidence type="ECO:0000313" key="3">
    <source>
        <dbReference type="Ensembl" id="ENSJJAP00000024905.1"/>
    </source>
</evidence>
<dbReference type="GO" id="GO:0050729">
    <property type="term" value="P:positive regulation of inflammatory response"/>
    <property type="evidence" value="ECO:0007669"/>
    <property type="project" value="Ensembl"/>
</dbReference>
<dbReference type="GO" id="GO:0008228">
    <property type="term" value="P:opsonization"/>
    <property type="evidence" value="ECO:0007669"/>
    <property type="project" value="Ensembl"/>
</dbReference>
<dbReference type="Proteomes" id="UP000694385">
    <property type="component" value="Unassembled WGS sequence"/>
</dbReference>
<dbReference type="SUPFAM" id="SSF50494">
    <property type="entry name" value="Trypsin-like serine proteases"/>
    <property type="match status" value="1"/>
</dbReference>
<dbReference type="GeneTree" id="ENSGT00940000161886"/>
<dbReference type="Pfam" id="PF00089">
    <property type="entry name" value="Trypsin"/>
    <property type="match status" value="1"/>
</dbReference>
<dbReference type="InterPro" id="IPR001254">
    <property type="entry name" value="Trypsin_dom"/>
</dbReference>
<dbReference type="GO" id="GO:0005615">
    <property type="term" value="C:extracellular space"/>
    <property type="evidence" value="ECO:0007669"/>
    <property type="project" value="Ensembl"/>
</dbReference>
<dbReference type="PROSITE" id="PS50240">
    <property type="entry name" value="TRYPSIN_DOM"/>
    <property type="match status" value="1"/>
</dbReference>
<dbReference type="GO" id="GO:0001905">
    <property type="term" value="P:activation of membrane attack complex"/>
    <property type="evidence" value="ECO:0007669"/>
    <property type="project" value="Ensembl"/>
</dbReference>
<dbReference type="Ensembl" id="ENSJJAT00000031490.1">
    <property type="protein sequence ID" value="ENSJJAP00000024905.1"/>
    <property type="gene ID" value="ENSJJAG00000024241.1"/>
</dbReference>
<evidence type="ECO:0000256" key="1">
    <source>
        <dbReference type="ARBA" id="ARBA00023157"/>
    </source>
</evidence>
<dbReference type="PROSITE" id="PS00135">
    <property type="entry name" value="TRYPSIN_SER"/>
    <property type="match status" value="1"/>
</dbReference>
<evidence type="ECO:0000259" key="2">
    <source>
        <dbReference type="PROSITE" id="PS50240"/>
    </source>
</evidence>
<dbReference type="AlphaFoldDB" id="A0A8C5LMJ9"/>
<dbReference type="GO" id="GO:0002233">
    <property type="term" value="P:leukocyte chemotaxis involved in immune response"/>
    <property type="evidence" value="ECO:0007669"/>
    <property type="project" value="Ensembl"/>
</dbReference>
<evidence type="ECO:0000313" key="4">
    <source>
        <dbReference type="Proteomes" id="UP000694385"/>
    </source>
</evidence>
<proteinExistence type="predicted"/>
<dbReference type="InterPro" id="IPR033116">
    <property type="entry name" value="TRYPSIN_SER"/>
</dbReference>
<dbReference type="GO" id="GO:0031640">
    <property type="term" value="P:killing of cells of another organism"/>
    <property type="evidence" value="ECO:0007669"/>
    <property type="project" value="Ensembl"/>
</dbReference>
<accession>A0A8C5LMJ9</accession>
<dbReference type="GO" id="GO:0106139">
    <property type="term" value="C:symbiont cell surface"/>
    <property type="evidence" value="ECO:0007669"/>
    <property type="project" value="Ensembl"/>
</dbReference>
<dbReference type="SMART" id="SM00020">
    <property type="entry name" value="Tryp_SPc"/>
    <property type="match status" value="1"/>
</dbReference>
<dbReference type="GO" id="GO:0031638">
    <property type="term" value="P:zymogen activation"/>
    <property type="evidence" value="ECO:0007669"/>
    <property type="project" value="Ensembl"/>
</dbReference>
<dbReference type="InterPro" id="IPR009003">
    <property type="entry name" value="Peptidase_S1_PA"/>
</dbReference>
<dbReference type="GO" id="GO:0004252">
    <property type="term" value="F:serine-type endopeptidase activity"/>
    <property type="evidence" value="ECO:0007669"/>
    <property type="project" value="Ensembl"/>
</dbReference>
<dbReference type="PANTHER" id="PTHR24271">
    <property type="entry name" value="KALLIKREIN-RELATED"/>
    <property type="match status" value="1"/>
</dbReference>
<keyword evidence="4" id="KW-1185">Reference proteome</keyword>
<protein>
    <submittedName>
        <fullName evidence="3">Granzyme K</fullName>
    </submittedName>
</protein>
<feature type="domain" description="Peptidase S1" evidence="2">
    <location>
        <begin position="11"/>
        <end position="244"/>
    </location>
</feature>
<dbReference type="GO" id="GO:0005539">
    <property type="term" value="F:glycosaminoglycan binding"/>
    <property type="evidence" value="ECO:0007669"/>
    <property type="project" value="Ensembl"/>
</dbReference>
<keyword evidence="1" id="KW-1015">Disulfide bond</keyword>
<dbReference type="OMA" id="GPLICMM"/>
<dbReference type="GO" id="GO:0160257">
    <property type="term" value="P:complement activation, GZMK pathway"/>
    <property type="evidence" value="ECO:0007669"/>
    <property type="project" value="Ensembl"/>
</dbReference>
<name>A0A8C5LMJ9_JACJA</name>
<dbReference type="Gene3D" id="2.40.10.10">
    <property type="entry name" value="Trypsin-like serine proteases"/>
    <property type="match status" value="2"/>
</dbReference>
<sequence length="249" mass="27680">WVFSSFPFFFLIAGLYMTSECTYLIPTTRREVPPHSRLFTASVQYEGKPAGGDVLICPQRVLVAAQWDLSVFAKGLSPTVVLGAHSLSKQEPTNQTSEVEKFIPFSRFLSDYIPDDIMLIRQNPTKHRTRYQVTGWGATNPDLLNASDSLQEVTVTVICRKKICNSQRYCNHDPVITKDMVCAGNPRGQRDSCQGGGDSGGPFVCKGIFHAIVSWGHKCGITKKPGINILLTKKYQTWIKSKLAPSSTY</sequence>
<reference evidence="3" key="2">
    <citation type="submission" date="2025-09" db="UniProtKB">
        <authorList>
            <consortium name="Ensembl"/>
        </authorList>
    </citation>
    <scope>IDENTIFICATION</scope>
</reference>
<dbReference type="PANTHER" id="PTHR24271:SF52">
    <property type="entry name" value="GRANZYME K"/>
    <property type="match status" value="1"/>
</dbReference>
<dbReference type="GO" id="GO:0038187">
    <property type="term" value="F:pattern recognition receptor activity"/>
    <property type="evidence" value="ECO:0007669"/>
    <property type="project" value="Ensembl"/>
</dbReference>
<dbReference type="GO" id="GO:0090200">
    <property type="term" value="P:positive regulation of release of cytochrome c from mitochondria"/>
    <property type="evidence" value="ECO:0007669"/>
    <property type="project" value="Ensembl"/>
</dbReference>
<organism evidence="3 4">
    <name type="scientific">Jaculus jaculus</name>
    <name type="common">Lesser Egyptian jerboa</name>
    <dbReference type="NCBI Taxonomy" id="51337"/>
    <lineage>
        <taxon>Eukaryota</taxon>
        <taxon>Metazoa</taxon>
        <taxon>Chordata</taxon>
        <taxon>Craniata</taxon>
        <taxon>Vertebrata</taxon>
        <taxon>Euteleostomi</taxon>
        <taxon>Mammalia</taxon>
        <taxon>Eutheria</taxon>
        <taxon>Euarchontoglires</taxon>
        <taxon>Glires</taxon>
        <taxon>Rodentia</taxon>
        <taxon>Myomorpha</taxon>
        <taxon>Dipodoidea</taxon>
        <taxon>Dipodidae</taxon>
        <taxon>Dipodinae</taxon>
        <taxon>Jaculus</taxon>
    </lineage>
</organism>
<dbReference type="InterPro" id="IPR043504">
    <property type="entry name" value="Peptidase_S1_PA_chymotrypsin"/>
</dbReference>
<dbReference type="CDD" id="cd00190">
    <property type="entry name" value="Tryp_SPc"/>
    <property type="match status" value="1"/>
</dbReference>
<reference evidence="3" key="1">
    <citation type="submission" date="2025-08" db="UniProtKB">
        <authorList>
            <consortium name="Ensembl"/>
        </authorList>
    </citation>
    <scope>IDENTIFICATION</scope>
</reference>